<sequence>MSAERTPRRRSLVFLLAGIAIGALAVGSLNMVASWLPDDSRSSITLQDVVRDGLAGFADAPKPSGDACGDRRRCVEGVEGADAAIYRYRSLDLARQAVIYSDADFYRSDQLVVEFKASITTDERFQLIQGVEGTWTGSDD</sequence>
<organism evidence="2 3">
    <name type="scientific">Rathayibacter rubneri</name>
    <dbReference type="NCBI Taxonomy" id="2950106"/>
    <lineage>
        <taxon>Bacteria</taxon>
        <taxon>Bacillati</taxon>
        <taxon>Actinomycetota</taxon>
        <taxon>Actinomycetes</taxon>
        <taxon>Micrococcales</taxon>
        <taxon>Microbacteriaceae</taxon>
        <taxon>Rathayibacter</taxon>
    </lineage>
</organism>
<evidence type="ECO:0000313" key="3">
    <source>
        <dbReference type="Proteomes" id="UP001155240"/>
    </source>
</evidence>
<evidence type="ECO:0000313" key="2">
    <source>
        <dbReference type="EMBL" id="MCM6762348.1"/>
    </source>
</evidence>
<gene>
    <name evidence="2" type="ORF">NB037_07945</name>
</gene>
<dbReference type="AlphaFoldDB" id="A0A9X2DZ35"/>
<accession>A0A9X2DZ35</accession>
<evidence type="ECO:0000256" key="1">
    <source>
        <dbReference type="SAM" id="Phobius"/>
    </source>
</evidence>
<feature type="transmembrane region" description="Helical" evidence="1">
    <location>
        <begin position="12"/>
        <end position="36"/>
    </location>
</feature>
<dbReference type="RefSeq" id="WP_251944880.1">
    <property type="nucleotide sequence ID" value="NZ_JAMRYM010000024.1"/>
</dbReference>
<reference evidence="2" key="1">
    <citation type="submission" date="2022-06" db="EMBL/GenBank/DDBJ databases">
        <title>Whole genome shotgun sequencing (WGS) of Rathayibacter sp. ZW T2_19, isolated from stored onions (Allium cepa).</title>
        <authorList>
            <person name="Stoll D.A."/>
            <person name="Huch M."/>
        </authorList>
    </citation>
    <scope>NUCLEOTIDE SEQUENCE</scope>
    <source>
        <strain evidence="2">ZW T2_19</strain>
    </source>
</reference>
<proteinExistence type="predicted"/>
<dbReference type="Proteomes" id="UP001155240">
    <property type="component" value="Unassembled WGS sequence"/>
</dbReference>
<dbReference type="EMBL" id="JAMRYM010000024">
    <property type="protein sequence ID" value="MCM6762348.1"/>
    <property type="molecule type" value="Genomic_DNA"/>
</dbReference>
<keyword evidence="1" id="KW-1133">Transmembrane helix</keyword>
<keyword evidence="3" id="KW-1185">Reference proteome</keyword>
<protein>
    <submittedName>
        <fullName evidence="2">Uncharacterized protein</fullName>
    </submittedName>
</protein>
<keyword evidence="1" id="KW-0472">Membrane</keyword>
<comment type="caution">
    <text evidence="2">The sequence shown here is derived from an EMBL/GenBank/DDBJ whole genome shotgun (WGS) entry which is preliminary data.</text>
</comment>
<name>A0A9X2DZ35_9MICO</name>
<keyword evidence="1" id="KW-0812">Transmembrane</keyword>